<proteinExistence type="predicted"/>
<accession>A0A381P8D8</accession>
<gene>
    <name evidence="1" type="ORF">METZ01_LOCUS15728</name>
</gene>
<organism evidence="1">
    <name type="scientific">marine metagenome</name>
    <dbReference type="NCBI Taxonomy" id="408172"/>
    <lineage>
        <taxon>unclassified sequences</taxon>
        <taxon>metagenomes</taxon>
        <taxon>ecological metagenomes</taxon>
    </lineage>
</organism>
<protein>
    <submittedName>
        <fullName evidence="1">Uncharacterized protein</fullName>
    </submittedName>
</protein>
<evidence type="ECO:0000313" key="1">
    <source>
        <dbReference type="EMBL" id="SUZ62874.1"/>
    </source>
</evidence>
<reference evidence="1" key="1">
    <citation type="submission" date="2018-05" db="EMBL/GenBank/DDBJ databases">
        <authorList>
            <person name="Lanie J.A."/>
            <person name="Ng W.-L."/>
            <person name="Kazmierczak K.M."/>
            <person name="Andrzejewski T.M."/>
            <person name="Davidsen T.M."/>
            <person name="Wayne K.J."/>
            <person name="Tettelin H."/>
            <person name="Glass J.I."/>
            <person name="Rusch D."/>
            <person name="Podicherti R."/>
            <person name="Tsui H.-C.T."/>
            <person name="Winkler M.E."/>
        </authorList>
    </citation>
    <scope>NUCLEOTIDE SEQUENCE</scope>
</reference>
<dbReference type="AlphaFoldDB" id="A0A381P8D8"/>
<dbReference type="EMBL" id="UINC01000894">
    <property type="protein sequence ID" value="SUZ62874.1"/>
    <property type="molecule type" value="Genomic_DNA"/>
</dbReference>
<sequence>MMQSVFRVAIVLFLTALAISIKGSVLSHAIQDRDEDLTVSVVAKIASVAAYGLAPQEESGTRRTRVSAAELNAFLNSSVVVLPEALARPRFTFIGEGALLAEAVVDLDRVGERPTAGPFDPLSLLSGQLPVKAAAVIDSADGLARVNIDYVEIGGIRIPHGLARELIAGYTESADRPEGVDVDLEYSLPHRILAIQVNPGEAVIIQ</sequence>
<name>A0A381P8D8_9ZZZZ</name>